<dbReference type="SUPFAM" id="SSF52540">
    <property type="entry name" value="P-loop containing nucleoside triphosphate hydrolases"/>
    <property type="match status" value="1"/>
</dbReference>
<dbReference type="PANTHER" id="PTHR47691">
    <property type="entry name" value="REGULATOR-RELATED"/>
    <property type="match status" value="1"/>
</dbReference>
<dbReference type="Pfam" id="PF00931">
    <property type="entry name" value="NB-ARC"/>
    <property type="match status" value="1"/>
</dbReference>
<accession>A0A161VPL6</accession>
<dbReference type="Proteomes" id="UP000076555">
    <property type="component" value="Unassembled WGS sequence"/>
</dbReference>
<dbReference type="GO" id="GO:0043531">
    <property type="term" value="F:ADP binding"/>
    <property type="evidence" value="ECO:0007669"/>
    <property type="project" value="InterPro"/>
</dbReference>
<dbReference type="PRINTS" id="PR00364">
    <property type="entry name" value="DISEASERSIST"/>
</dbReference>
<protein>
    <recommendedName>
        <fullName evidence="1">NB-ARC domain-containing protein</fullName>
    </recommendedName>
</protein>
<evidence type="ECO:0000259" key="1">
    <source>
        <dbReference type="Pfam" id="PF00931"/>
    </source>
</evidence>
<comment type="caution">
    <text evidence="2">The sequence shown here is derived from an EMBL/GenBank/DDBJ whole genome shotgun (WGS) entry which is preliminary data.</text>
</comment>
<dbReference type="PANTHER" id="PTHR47691:SF3">
    <property type="entry name" value="HTH-TYPE TRANSCRIPTIONAL REGULATOR RV0890C-RELATED"/>
    <property type="match status" value="1"/>
</dbReference>
<dbReference type="RefSeq" id="WP_063873561.1">
    <property type="nucleotide sequence ID" value="NZ_CAWMRI010000216.1"/>
</dbReference>
<feature type="domain" description="NB-ARC" evidence="1">
    <location>
        <begin position="112"/>
        <end position="203"/>
    </location>
</feature>
<dbReference type="OrthoDB" id="475595at2"/>
<name>A0A161VPL6_NODSP</name>
<dbReference type="Gene3D" id="3.40.50.300">
    <property type="entry name" value="P-loop containing nucleotide triphosphate hydrolases"/>
    <property type="match status" value="1"/>
</dbReference>
<organism evidence="2 3">
    <name type="scientific">Nodularia spumigena CENA596</name>
    <dbReference type="NCBI Taxonomy" id="1819295"/>
    <lineage>
        <taxon>Bacteria</taxon>
        <taxon>Bacillati</taxon>
        <taxon>Cyanobacteriota</taxon>
        <taxon>Cyanophyceae</taxon>
        <taxon>Nostocales</taxon>
        <taxon>Nodulariaceae</taxon>
        <taxon>Nodularia</taxon>
    </lineage>
</organism>
<evidence type="ECO:0000313" key="3">
    <source>
        <dbReference type="Proteomes" id="UP000076555"/>
    </source>
</evidence>
<reference evidence="2 3" key="1">
    <citation type="submission" date="2016-04" db="EMBL/GenBank/DDBJ databases">
        <title>Draft Genome Assembly of the Bloom-forming Cyanobacterium Nodularia spumigena Strain CENA596 in Shrimp Production Ponds.</title>
        <authorList>
            <person name="Popin R.V."/>
            <person name="Rigonato J."/>
            <person name="Abreu V.A."/>
            <person name="Andreote A.P."/>
            <person name="Silveira S.B."/>
            <person name="Odebrecht C."/>
            <person name="Fiore M.F."/>
        </authorList>
    </citation>
    <scope>NUCLEOTIDE SEQUENCE [LARGE SCALE GENOMIC DNA]</scope>
    <source>
        <strain evidence="2 3">CENA596</strain>
    </source>
</reference>
<sequence>MSRSLKIRHDCIDQVKVAVTRNGYPNQRSLAHDTGLALATVSNFLTGKPVGHATFEELCSRLNLDWREISRPDPAPTDLINNTDKYAKKHRWNAGIDVSLFHGHLQELTQLKTLILEDGCRLVIVLGMGGVGKTTLATQLATEIQDQFDYVIWRSLQYTNSRTNVIIELISLLSEQEETQPDINLLIDYLRTYRCLLIFDNLETVLDPPSLGKFRPEYQIYADLIQAIGKTNHNSCLILTSREKPVQVAILEQVGLKVRSMKLEGSPEVALQIVELKHLLGSDEQKQELCDRYNHNPLQINMVTNAIIEVFDGEIGKFLEQNILLLSNIIHLLEQQLNRLSDIEWHIMYCIAIHRQLSTIDTLAQNIWTNVPKFQLLNAIERLISRSLIEKTAKGYTQKLVVMKYVGEKLKQQILMELINRKFSLFNKYLLFPETSKKYLIKNQFSVNLKAIAEQFCNYFTSKTDIKRHFQGILEEVQTFRQQLSKYGVFNLIHLCDYLEIELTEAEKDVLPFYITEIRSNYSID</sequence>
<dbReference type="InterPro" id="IPR002182">
    <property type="entry name" value="NB-ARC"/>
</dbReference>
<dbReference type="InterPro" id="IPR027417">
    <property type="entry name" value="P-loop_NTPase"/>
</dbReference>
<dbReference type="EMBL" id="LWAJ01000216">
    <property type="protein sequence ID" value="KZL48915.1"/>
    <property type="molecule type" value="Genomic_DNA"/>
</dbReference>
<evidence type="ECO:0000313" key="2">
    <source>
        <dbReference type="EMBL" id="KZL48915.1"/>
    </source>
</evidence>
<proteinExistence type="predicted"/>
<dbReference type="AlphaFoldDB" id="A0A161VPL6"/>
<gene>
    <name evidence="2" type="ORF">A2T98_15590</name>
</gene>